<comment type="caution">
    <text evidence="1">The sequence shown here is derived from an EMBL/GenBank/DDBJ whole genome shotgun (WGS) entry which is preliminary data.</text>
</comment>
<dbReference type="EMBL" id="SIOX01000001">
    <property type="protein sequence ID" value="TAX83670.1"/>
    <property type="molecule type" value="Genomic_DNA"/>
</dbReference>
<gene>
    <name evidence="1" type="ORF">ELH98_22645</name>
</gene>
<dbReference type="Proteomes" id="UP000291659">
    <property type="component" value="Unassembled WGS sequence"/>
</dbReference>
<reference evidence="1 2" key="1">
    <citation type="submission" date="2019-02" db="EMBL/GenBank/DDBJ databases">
        <title>The genomic architecture of introgression among sibling species of bacteria.</title>
        <authorList>
            <person name="Cavassim M.I.A."/>
            <person name="Moeskjaer S."/>
            <person name="Moslemi C."/>
            <person name="Fields B."/>
            <person name="Bachmann A."/>
            <person name="Vilhjalmsson B."/>
            <person name="Schierup M.H."/>
            <person name="Young J.P.W."/>
            <person name="Andersen S.U."/>
        </authorList>
    </citation>
    <scope>NUCLEOTIDE SEQUENCE [LARGE SCALE GENOMIC DNA]</scope>
    <source>
        <strain evidence="1 2">SM141A</strain>
    </source>
</reference>
<sequence length="289" mass="33113">MSGSDRLLLDLMVIDALRDKKGGEFERFFTTAAIELWGDDFEPWKPQGPLGDFKCDGYRISKKTVFQCNAPEQFVAGTLASKIEKDFEGALESFGDRMKIWVFVHNQNETPSRAVDLLHQLRKKHPDLELKIWTLTHLVREIRALSEAALRNLFRGFSFGHEFSEPMEQFIASQFGQSRPPIPTEAVEPQPSNRNDFNEAMDRLGEVDREVRRRLLGYSRWFDPATKSEVNGRIMGHGFEEAVIVANAQRLHDEKLLAITEHHYLVTAEDVCQQAADTLMDEFLTELLS</sequence>
<proteinExistence type="predicted"/>
<keyword evidence="2" id="KW-1185">Reference proteome</keyword>
<evidence type="ECO:0000313" key="1">
    <source>
        <dbReference type="EMBL" id="TAX83670.1"/>
    </source>
</evidence>
<name>A0ABY1XEV1_9HYPH</name>
<dbReference type="RefSeq" id="WP_130675879.1">
    <property type="nucleotide sequence ID" value="NZ_PQIF01000067.1"/>
</dbReference>
<organism evidence="1 2">
    <name type="scientific">Rhizobium ruizarguesonis</name>
    <dbReference type="NCBI Taxonomy" id="2081791"/>
    <lineage>
        <taxon>Bacteria</taxon>
        <taxon>Pseudomonadati</taxon>
        <taxon>Pseudomonadota</taxon>
        <taxon>Alphaproteobacteria</taxon>
        <taxon>Hyphomicrobiales</taxon>
        <taxon>Rhizobiaceae</taxon>
        <taxon>Rhizobium/Agrobacterium group</taxon>
        <taxon>Rhizobium</taxon>
    </lineage>
</organism>
<evidence type="ECO:0000313" key="2">
    <source>
        <dbReference type="Proteomes" id="UP000291659"/>
    </source>
</evidence>
<protein>
    <submittedName>
        <fullName evidence="1">Uncharacterized protein</fullName>
    </submittedName>
</protein>
<accession>A0ABY1XEV1</accession>